<evidence type="ECO:0000313" key="4">
    <source>
        <dbReference type="EMBL" id="CCA53653.1"/>
    </source>
</evidence>
<dbReference type="GO" id="GO:0004674">
    <property type="term" value="F:protein serine/threonine kinase activity"/>
    <property type="evidence" value="ECO:0007669"/>
    <property type="project" value="UniProtKB-KW"/>
</dbReference>
<dbReference type="PANTHER" id="PTHR35526">
    <property type="entry name" value="ANTI-SIGMA-F FACTOR RSBW-RELATED"/>
    <property type="match status" value="1"/>
</dbReference>
<dbReference type="PATRIC" id="fig|953739.5.peg.5933"/>
<dbReference type="KEGG" id="sve:SVEN_0366"/>
<feature type="region of interest" description="Disordered" evidence="2">
    <location>
        <begin position="153"/>
        <end position="209"/>
    </location>
</feature>
<keyword evidence="1" id="KW-0808">Transferase</keyword>
<feature type="domain" description="Histidine kinase/HSP90-like ATPase" evidence="3">
    <location>
        <begin position="33"/>
        <end position="142"/>
    </location>
</feature>
<dbReference type="Pfam" id="PF13581">
    <property type="entry name" value="HATPase_c_2"/>
    <property type="match status" value="1"/>
</dbReference>
<evidence type="ECO:0000313" key="5">
    <source>
        <dbReference type="Proteomes" id="UP000006854"/>
    </source>
</evidence>
<dbReference type="RefSeq" id="WP_015031572.1">
    <property type="nucleotide sequence ID" value="NC_018750.1"/>
</dbReference>
<feature type="compositionally biased region" description="Polar residues" evidence="2">
    <location>
        <begin position="183"/>
        <end position="196"/>
    </location>
</feature>
<name>F2R5Z2_STRVP</name>
<proteinExistence type="predicted"/>
<dbReference type="GeneID" id="51860965"/>
<dbReference type="InterPro" id="IPR003594">
    <property type="entry name" value="HATPase_dom"/>
</dbReference>
<organism evidence="4 5">
    <name type="scientific">Streptomyces venezuelae (strain ATCC 10712 / CBS 650.69 / DSM 40230 / JCM 4526 / NBRC 13096 / PD 04745)</name>
    <dbReference type="NCBI Taxonomy" id="953739"/>
    <lineage>
        <taxon>Bacteria</taxon>
        <taxon>Bacillati</taxon>
        <taxon>Actinomycetota</taxon>
        <taxon>Actinomycetes</taxon>
        <taxon>Kitasatosporales</taxon>
        <taxon>Streptomycetaceae</taxon>
        <taxon>Streptomyces</taxon>
    </lineage>
</organism>
<evidence type="ECO:0000256" key="2">
    <source>
        <dbReference type="SAM" id="MobiDB-lite"/>
    </source>
</evidence>
<dbReference type="HOGENOM" id="CLU_1314826_0_0_11"/>
<dbReference type="Gene3D" id="3.30.565.10">
    <property type="entry name" value="Histidine kinase-like ATPase, C-terminal domain"/>
    <property type="match status" value="1"/>
</dbReference>
<protein>
    <submittedName>
        <fullName evidence="4">Regulator</fullName>
    </submittedName>
</protein>
<reference evidence="4 5" key="1">
    <citation type="journal article" date="2011" name="BMC Genomics">
        <title>Genome-wide analysis of the role of GlnR in Streptomyces venezuelae provides new insights into global nitrogen regulation in actinomycetes.</title>
        <authorList>
            <person name="Pullan S.T."/>
            <person name="Bibb M.J."/>
            <person name="Merrick M."/>
        </authorList>
    </citation>
    <scope>NUCLEOTIDE SEQUENCE [LARGE SCALE GENOMIC DNA]</scope>
    <source>
        <strain evidence="4">ATCC 10712</strain>
    </source>
</reference>
<keyword evidence="1" id="KW-0418">Kinase</keyword>
<accession>F2R5Z2</accession>
<keyword evidence="1" id="KW-0723">Serine/threonine-protein kinase</keyword>
<sequence>MTDAMTAETAARDPLLSASVVYDESSDGGAIAAARAFTADFLAAAPPVRGAPVADERVELAQLVVSELVTNAVRHAGGHCRLLLELRRDTLEISVYDRAAAAPVPRGHDPGRIGQHGVEIVVAICESVSVEPEAEGKRVRACLSLLPEYADAAPAGGHRGPLRTPPRGTPPRTGATLHHAIATPTQNTRNNMTGTTEPLRVEDHVRGSD</sequence>
<gene>
    <name evidence="4" type="ordered locus">SVEN_0366</name>
</gene>
<dbReference type="eggNOG" id="ENOG502ZEEN">
    <property type="taxonomic scope" value="Bacteria"/>
</dbReference>
<dbReference type="InterPro" id="IPR050267">
    <property type="entry name" value="Anti-sigma-factor_SerPK"/>
</dbReference>
<dbReference type="PANTHER" id="PTHR35526:SF3">
    <property type="entry name" value="ANTI-SIGMA-F FACTOR RSBW"/>
    <property type="match status" value="1"/>
</dbReference>
<dbReference type="Proteomes" id="UP000006854">
    <property type="component" value="Chromosome"/>
</dbReference>
<dbReference type="CDD" id="cd16936">
    <property type="entry name" value="HATPase_RsbW-like"/>
    <property type="match status" value="1"/>
</dbReference>
<dbReference type="OrthoDB" id="4304137at2"/>
<feature type="compositionally biased region" description="Basic and acidic residues" evidence="2">
    <location>
        <begin position="199"/>
        <end position="209"/>
    </location>
</feature>
<dbReference type="EMBL" id="FR845719">
    <property type="protein sequence ID" value="CCA53653.1"/>
    <property type="molecule type" value="Genomic_DNA"/>
</dbReference>
<keyword evidence="5" id="KW-1185">Reference proteome</keyword>
<dbReference type="InterPro" id="IPR036890">
    <property type="entry name" value="HATPase_C_sf"/>
</dbReference>
<evidence type="ECO:0000256" key="1">
    <source>
        <dbReference type="ARBA" id="ARBA00022527"/>
    </source>
</evidence>
<evidence type="ECO:0000259" key="3">
    <source>
        <dbReference type="Pfam" id="PF13581"/>
    </source>
</evidence>
<dbReference type="SUPFAM" id="SSF55874">
    <property type="entry name" value="ATPase domain of HSP90 chaperone/DNA topoisomerase II/histidine kinase"/>
    <property type="match status" value="1"/>
</dbReference>
<dbReference type="AlphaFoldDB" id="F2R5Z2"/>
<dbReference type="STRING" id="953739.SVEN_0366"/>